<protein>
    <recommendedName>
        <fullName evidence="2">AB hydrolase-1 domain-containing protein</fullName>
    </recommendedName>
</protein>
<dbReference type="GO" id="GO:0008474">
    <property type="term" value="F:palmitoyl-(protein) hydrolase activity"/>
    <property type="evidence" value="ECO:0007669"/>
    <property type="project" value="TreeGrafter"/>
</dbReference>
<dbReference type="Proteomes" id="UP000054495">
    <property type="component" value="Unassembled WGS sequence"/>
</dbReference>
<organism evidence="3 4">
    <name type="scientific">Ancylostoma ceylanicum</name>
    <dbReference type="NCBI Taxonomy" id="53326"/>
    <lineage>
        <taxon>Eukaryota</taxon>
        <taxon>Metazoa</taxon>
        <taxon>Ecdysozoa</taxon>
        <taxon>Nematoda</taxon>
        <taxon>Chromadorea</taxon>
        <taxon>Rhabditida</taxon>
        <taxon>Rhabditina</taxon>
        <taxon>Rhabditomorpha</taxon>
        <taxon>Strongyloidea</taxon>
        <taxon>Ancylostomatidae</taxon>
        <taxon>Ancylostomatinae</taxon>
        <taxon>Ancylostoma</taxon>
    </lineage>
</organism>
<sequence length="469" mass="52792">MVAASPFKITEERHDDESSHCDAQTTVQQAQPNCCNIFSAFFQLCGLCCYVGCPPFPENIARKLAFHPPKKGVSYSVHCVEQPDKEIHGADEVIIFTQPNSSDLGSFLQPRYVNLPQLAEIFEMDVYGFDYSGYGYSTGFISEKSIYTDIRAVYDYVRQTAPNKKLVGKKYVIRPTRTEMTTVFDYERLLSRVETFVVRTSIGHHLIAVRSWPSRSSFSVRMKKQVIIFTQPNSSDLGSFLQPRYVNLPQLAEIFEMDVYGFDYSGYGYSTGFISEKSIYTDIRAVYDYVRQTAPNKKIVLLGYSIGTTAVIDLASTHPDSLAGVILVAPFTSGLRLLGNQPKREKTHFFDRFVSCDKVAAINVPVLICHGGRDTVVPSEHGLELYEKLQKPVTPLVVHGADHQSILNGAYPQTFCRIHRNKQEATKNGVLTCAIKLSQMSHRNVLTFLKAETEVNLTQEEAREGFVMF</sequence>
<dbReference type="SUPFAM" id="SSF53474">
    <property type="entry name" value="alpha/beta-Hydrolases"/>
    <property type="match status" value="2"/>
</dbReference>
<accession>A0A0D6L6H3</accession>
<dbReference type="GO" id="GO:0005886">
    <property type="term" value="C:plasma membrane"/>
    <property type="evidence" value="ECO:0007669"/>
    <property type="project" value="TreeGrafter"/>
</dbReference>
<keyword evidence="4" id="KW-1185">Reference proteome</keyword>
<dbReference type="AlphaFoldDB" id="A0A0D6L6H3"/>
<dbReference type="Gene3D" id="3.40.50.1820">
    <property type="entry name" value="alpha/beta hydrolase"/>
    <property type="match status" value="2"/>
</dbReference>
<dbReference type="PANTHER" id="PTHR12277">
    <property type="entry name" value="ALPHA/BETA HYDROLASE DOMAIN-CONTAINING PROTEIN"/>
    <property type="match status" value="1"/>
</dbReference>
<reference evidence="3 4" key="1">
    <citation type="submission" date="2013-05" db="EMBL/GenBank/DDBJ databases">
        <title>Draft genome of the parasitic nematode Anyclostoma ceylanicum.</title>
        <authorList>
            <person name="Mitreva M."/>
        </authorList>
    </citation>
    <scope>NUCLEOTIDE SEQUENCE [LARGE SCALE GENOMIC DNA]</scope>
</reference>
<gene>
    <name evidence="3" type="ORF">ANCCEY_14485</name>
</gene>
<feature type="region of interest" description="Disordered" evidence="1">
    <location>
        <begin position="1"/>
        <end position="20"/>
    </location>
</feature>
<dbReference type="Pfam" id="PF00561">
    <property type="entry name" value="Abhydrolase_1"/>
    <property type="match status" value="1"/>
</dbReference>
<dbReference type="InterPro" id="IPR000073">
    <property type="entry name" value="AB_hydrolase_1"/>
</dbReference>
<name>A0A0D6L6H3_9BILA</name>
<dbReference type="GO" id="GO:0010008">
    <property type="term" value="C:endosome membrane"/>
    <property type="evidence" value="ECO:0007669"/>
    <property type="project" value="TreeGrafter"/>
</dbReference>
<dbReference type="EMBL" id="KE126154">
    <property type="protein sequence ID" value="EPB66423.1"/>
    <property type="molecule type" value="Genomic_DNA"/>
</dbReference>
<evidence type="ECO:0000313" key="4">
    <source>
        <dbReference type="Proteomes" id="UP000054495"/>
    </source>
</evidence>
<dbReference type="InterPro" id="IPR029058">
    <property type="entry name" value="AB_hydrolase_fold"/>
</dbReference>
<proteinExistence type="predicted"/>
<evidence type="ECO:0000256" key="1">
    <source>
        <dbReference type="SAM" id="MobiDB-lite"/>
    </source>
</evidence>
<evidence type="ECO:0000313" key="3">
    <source>
        <dbReference type="EMBL" id="EPB66423.1"/>
    </source>
</evidence>
<dbReference type="PANTHER" id="PTHR12277:SF39">
    <property type="entry name" value="SERINE AMINOPEPTIDASE S33 DOMAIN-CONTAINING PROTEIN"/>
    <property type="match status" value="1"/>
</dbReference>
<evidence type="ECO:0000259" key="2">
    <source>
        <dbReference type="Pfam" id="PF00561"/>
    </source>
</evidence>
<feature type="domain" description="AB hydrolase-1" evidence="2">
    <location>
        <begin position="243"/>
        <end position="330"/>
    </location>
</feature>
<feature type="compositionally biased region" description="Basic and acidic residues" evidence="1">
    <location>
        <begin position="9"/>
        <end position="20"/>
    </location>
</feature>